<proteinExistence type="predicted"/>
<dbReference type="InterPro" id="IPR017853">
    <property type="entry name" value="GH"/>
</dbReference>
<keyword evidence="4" id="KW-1185">Reference proteome</keyword>
<dbReference type="InterPro" id="IPR052974">
    <property type="entry name" value="GH79_Enzymes"/>
</dbReference>
<sequence length="587" mass="62374">MLSFSFSATRLNCVLTLTLGLSAFAAGDPITVSVPSTAPTHNVVQSNFLGISLELSFMDEYFGNDTSTIPSTVMTYLSAIRSRTGNNPLRLRVGGNSMDSSVYVPGQASPMVQMIQTAANANDQAVDYGPVLWDVMKKVADGVGGAEYLIGLSLRDPNNPNVPVIAAAAEKTLGTTLDGYLLGNEPDLYTSHGQRPNIQNYTLDNYIDEFRTVSNHLTDTSAGNLLNLKNIGGPTICCAWNLDAVLNGGYLAAFNSFLKYISLQHYPQNNCFGRYDYEIPYYMQHANVVRLASWQQPGIDIVQSNTSANHPQLIMSEFNSASCGGIPNISDTFAVGSLWTIDYALQMAAAGYSAAYLHTRERGISYNLFAPPEGPNGGPGPWVTNSPYYALIATAEALQSIDGSVVVDLNIGNSMTNKDATTAGYAVYDAKGASVQRFVLFNYANVSSAAATFAIPASAFKSGNKDTVTVKYLSAQDLHEKTNIAWGGQTLAGVGDGNFKDSSASWAVPNKNVDCSNGCSIDVPPTGMAVVFASGVSQVNAVNKANTTQTNAPGNQKSSHSAAVPLSVTNSLLFVCSMLGFVSFTML</sequence>
<dbReference type="AlphaFoldDB" id="A0A9P3UIB6"/>
<dbReference type="Gene3D" id="2.60.40.1180">
    <property type="entry name" value="Golgi alpha-mannosidase II"/>
    <property type="match status" value="1"/>
</dbReference>
<evidence type="ECO:0000256" key="1">
    <source>
        <dbReference type="SAM" id="SignalP"/>
    </source>
</evidence>
<keyword evidence="1" id="KW-0732">Signal</keyword>
<dbReference type="Gene3D" id="3.20.20.80">
    <property type="entry name" value="Glycosidases"/>
    <property type="match status" value="1"/>
</dbReference>
<name>A0A9P3UIB6_LYOSH</name>
<gene>
    <name evidence="3" type="ORF">LshimejAT787_0108560</name>
</gene>
<dbReference type="Pfam" id="PF16862">
    <property type="entry name" value="Glyco_hydro_79C"/>
    <property type="match status" value="1"/>
</dbReference>
<dbReference type="PANTHER" id="PTHR36183">
    <property type="entry name" value="BETA-GLUCURONIDASE"/>
    <property type="match status" value="1"/>
</dbReference>
<reference evidence="3" key="1">
    <citation type="submission" date="2022-07" db="EMBL/GenBank/DDBJ databases">
        <title>The genome of Lyophyllum shimeji provides insight into the initial evolution of ectomycorrhizal fungal genome.</title>
        <authorList>
            <person name="Kobayashi Y."/>
            <person name="Shibata T."/>
            <person name="Hirakawa H."/>
            <person name="Shigenobu S."/>
            <person name="Nishiyama T."/>
            <person name="Yamada A."/>
            <person name="Hasebe M."/>
            <person name="Kawaguchi M."/>
        </authorList>
    </citation>
    <scope>NUCLEOTIDE SEQUENCE</scope>
    <source>
        <strain evidence="3">AT787</strain>
    </source>
</reference>
<accession>A0A9P3UIB6</accession>
<dbReference type="SUPFAM" id="SSF51445">
    <property type="entry name" value="(Trans)glycosidases"/>
    <property type="match status" value="1"/>
</dbReference>
<evidence type="ECO:0000313" key="4">
    <source>
        <dbReference type="Proteomes" id="UP001063166"/>
    </source>
</evidence>
<protein>
    <submittedName>
        <fullName evidence="3">Glycosyl hydrolase family 79 C-terminal beta domain containing protein</fullName>
    </submittedName>
</protein>
<dbReference type="PANTHER" id="PTHR36183:SF2">
    <property type="entry name" value="BETA-GLUCURONIDASE C-TERMINAL DOMAIN-CONTAINING PROTEIN"/>
    <property type="match status" value="1"/>
</dbReference>
<comment type="caution">
    <text evidence="3">The sequence shown here is derived from an EMBL/GenBank/DDBJ whole genome shotgun (WGS) entry which is preliminary data.</text>
</comment>
<keyword evidence="3" id="KW-0378">Hydrolase</keyword>
<dbReference type="InterPro" id="IPR031728">
    <property type="entry name" value="GlcAase_C"/>
</dbReference>
<dbReference type="EMBL" id="BRPK01000001">
    <property type="protein sequence ID" value="GLB33972.1"/>
    <property type="molecule type" value="Genomic_DNA"/>
</dbReference>
<evidence type="ECO:0000313" key="3">
    <source>
        <dbReference type="EMBL" id="GLB33972.1"/>
    </source>
</evidence>
<evidence type="ECO:0000259" key="2">
    <source>
        <dbReference type="Pfam" id="PF16862"/>
    </source>
</evidence>
<feature type="chain" id="PRO_5040402537" evidence="1">
    <location>
        <begin position="28"/>
        <end position="587"/>
    </location>
</feature>
<feature type="signal peptide" evidence="1">
    <location>
        <begin position="1"/>
        <end position="27"/>
    </location>
</feature>
<dbReference type="GO" id="GO:0016787">
    <property type="term" value="F:hydrolase activity"/>
    <property type="evidence" value="ECO:0007669"/>
    <property type="project" value="UniProtKB-KW"/>
</dbReference>
<dbReference type="InterPro" id="IPR013780">
    <property type="entry name" value="Glyco_hydro_b"/>
</dbReference>
<organism evidence="3 4">
    <name type="scientific">Lyophyllum shimeji</name>
    <name type="common">Hon-shimeji</name>
    <name type="synonym">Tricholoma shimeji</name>
    <dbReference type="NCBI Taxonomy" id="47721"/>
    <lineage>
        <taxon>Eukaryota</taxon>
        <taxon>Fungi</taxon>
        <taxon>Dikarya</taxon>
        <taxon>Basidiomycota</taxon>
        <taxon>Agaricomycotina</taxon>
        <taxon>Agaricomycetes</taxon>
        <taxon>Agaricomycetidae</taxon>
        <taxon>Agaricales</taxon>
        <taxon>Tricholomatineae</taxon>
        <taxon>Lyophyllaceae</taxon>
        <taxon>Lyophyllum</taxon>
    </lineage>
</organism>
<dbReference type="OrthoDB" id="2796951at2759"/>
<feature type="domain" description="Beta-glucuronidase C-terminal" evidence="2">
    <location>
        <begin position="424"/>
        <end position="530"/>
    </location>
</feature>
<dbReference type="Proteomes" id="UP001063166">
    <property type="component" value="Unassembled WGS sequence"/>
</dbReference>